<protein>
    <submittedName>
        <fullName evidence="1">Uncharacterized protein</fullName>
    </submittedName>
</protein>
<evidence type="ECO:0000313" key="1">
    <source>
        <dbReference type="EMBL" id="KLV18405.1"/>
    </source>
</evidence>
<comment type="caution">
    <text evidence="1">The sequence shown here is derived from an EMBL/GenBank/DDBJ whole genome shotgun (WGS) entry which is preliminary data.</text>
</comment>
<accession>A0A0J1KP04</accession>
<sequence>MLELFRKWVNHPKEGSGRKNLEQTDAYWKKVIQDIRSWENSEDESLSESAKYILYTGKIRRVHLDLDEVNYNNHYVSWTSAEKLEDLYWFDSSSAHTILTAEATIENPGISVKGFIEAVKKFEDKNFELNSPAIRKEQEVIFPLQEKSIISIEKIKSKAR</sequence>
<dbReference type="Proteomes" id="UP000035904">
    <property type="component" value="Unassembled WGS sequence"/>
</dbReference>
<proteinExistence type="predicted"/>
<dbReference type="AlphaFoldDB" id="A0A0J1KP04"/>
<reference evidence="1 2" key="1">
    <citation type="submission" date="2015-05" db="EMBL/GenBank/DDBJ databases">
        <title>Whole genome sequence and identification of bacterial endophytes from Costus igneus.</title>
        <authorList>
            <person name="Lee Y.P."/>
            <person name="Gan H.M."/>
            <person name="Eng W."/>
            <person name="Wheatley M.S."/>
            <person name="Caraballo A."/>
            <person name="Polter S."/>
            <person name="Savka M.A."/>
            <person name="Hudson A.O."/>
        </authorList>
    </citation>
    <scope>NUCLEOTIDE SEQUENCE [LARGE SCALE GENOMIC DNA]</scope>
    <source>
        <strain evidence="1 2">RIT375</strain>
    </source>
</reference>
<dbReference type="PATRIC" id="fig|1392.242.peg.5763"/>
<dbReference type="RefSeq" id="WP_047956696.1">
    <property type="nucleotide sequence ID" value="NZ_LDPG01000007.1"/>
</dbReference>
<name>A0A0J1KP04_BACAN</name>
<gene>
    <name evidence="1" type="ORF">ABW01_13615</name>
</gene>
<evidence type="ECO:0000313" key="2">
    <source>
        <dbReference type="Proteomes" id="UP000035904"/>
    </source>
</evidence>
<organism evidence="1 2">
    <name type="scientific">Bacillus anthracis</name>
    <name type="common">anthrax bacterium</name>
    <dbReference type="NCBI Taxonomy" id="1392"/>
    <lineage>
        <taxon>Bacteria</taxon>
        <taxon>Bacillati</taxon>
        <taxon>Bacillota</taxon>
        <taxon>Bacilli</taxon>
        <taxon>Bacillales</taxon>
        <taxon>Bacillaceae</taxon>
        <taxon>Bacillus</taxon>
        <taxon>Bacillus cereus group</taxon>
    </lineage>
</organism>
<dbReference type="EMBL" id="LDPG01000007">
    <property type="protein sequence ID" value="KLV18405.1"/>
    <property type="molecule type" value="Genomic_DNA"/>
</dbReference>